<comment type="caution">
    <text evidence="1">The sequence shown here is derived from an EMBL/GenBank/DDBJ whole genome shotgun (WGS) entry which is preliminary data.</text>
</comment>
<dbReference type="EMBL" id="CAJVQB010008184">
    <property type="protein sequence ID" value="CAG8715284.1"/>
    <property type="molecule type" value="Genomic_DNA"/>
</dbReference>
<sequence length="65" mass="7763">MYEETNISNNGEIFQSNFEEDLIDFFNKTIADPIELFKLETLELTTEKNDILQEIKDILNYCPKW</sequence>
<evidence type="ECO:0000313" key="1">
    <source>
        <dbReference type="EMBL" id="CAG8715284.1"/>
    </source>
</evidence>
<protein>
    <submittedName>
        <fullName evidence="1">1959_t:CDS:1</fullName>
    </submittedName>
</protein>
<evidence type="ECO:0000313" key="2">
    <source>
        <dbReference type="Proteomes" id="UP000789901"/>
    </source>
</evidence>
<dbReference type="Proteomes" id="UP000789901">
    <property type="component" value="Unassembled WGS sequence"/>
</dbReference>
<name>A0ABN7V1P6_GIGMA</name>
<organism evidence="1 2">
    <name type="scientific">Gigaspora margarita</name>
    <dbReference type="NCBI Taxonomy" id="4874"/>
    <lineage>
        <taxon>Eukaryota</taxon>
        <taxon>Fungi</taxon>
        <taxon>Fungi incertae sedis</taxon>
        <taxon>Mucoromycota</taxon>
        <taxon>Glomeromycotina</taxon>
        <taxon>Glomeromycetes</taxon>
        <taxon>Diversisporales</taxon>
        <taxon>Gigasporaceae</taxon>
        <taxon>Gigaspora</taxon>
    </lineage>
</organism>
<proteinExistence type="predicted"/>
<reference evidence="1 2" key="1">
    <citation type="submission" date="2021-06" db="EMBL/GenBank/DDBJ databases">
        <authorList>
            <person name="Kallberg Y."/>
            <person name="Tangrot J."/>
            <person name="Rosling A."/>
        </authorList>
    </citation>
    <scope>NUCLEOTIDE SEQUENCE [LARGE SCALE GENOMIC DNA]</scope>
    <source>
        <strain evidence="1 2">120-4 pot B 10/14</strain>
    </source>
</reference>
<keyword evidence="2" id="KW-1185">Reference proteome</keyword>
<gene>
    <name evidence="1" type="ORF">GMARGA_LOCUS13060</name>
</gene>
<accession>A0ABN7V1P6</accession>